<evidence type="ECO:0000313" key="2">
    <source>
        <dbReference type="Proteomes" id="UP000263833"/>
    </source>
</evidence>
<reference evidence="2" key="1">
    <citation type="submission" date="2018-08" db="EMBL/GenBank/DDBJ databases">
        <authorList>
            <person name="Kim S.-J."/>
            <person name="Jung G.-Y."/>
        </authorList>
    </citation>
    <scope>NUCLEOTIDE SEQUENCE [LARGE SCALE GENOMIC DNA]</scope>
    <source>
        <strain evidence="2">GY_G</strain>
    </source>
</reference>
<organism evidence="1 2">
    <name type="scientific">Sphingorhabdus pulchriflava</name>
    <dbReference type="NCBI Taxonomy" id="2292257"/>
    <lineage>
        <taxon>Bacteria</taxon>
        <taxon>Pseudomonadati</taxon>
        <taxon>Pseudomonadota</taxon>
        <taxon>Alphaproteobacteria</taxon>
        <taxon>Sphingomonadales</taxon>
        <taxon>Sphingomonadaceae</taxon>
        <taxon>Sphingorhabdus</taxon>
    </lineage>
</organism>
<name>A0A371B6S6_9SPHN</name>
<dbReference type="AlphaFoldDB" id="A0A371B6S6"/>
<dbReference type="Proteomes" id="UP000263833">
    <property type="component" value="Unassembled WGS sequence"/>
</dbReference>
<evidence type="ECO:0000313" key="1">
    <source>
        <dbReference type="EMBL" id="RDV03101.1"/>
    </source>
</evidence>
<protein>
    <submittedName>
        <fullName evidence="1">DUF2282 domain-containing protein</fullName>
    </submittedName>
</protein>
<accession>A0A371B6S6</accession>
<dbReference type="EMBL" id="QRGP01000002">
    <property type="protein sequence ID" value="RDV03101.1"/>
    <property type="molecule type" value="Genomic_DNA"/>
</dbReference>
<sequence>MNGRGLVMPEPQKADREKCYGVALAQYNDCAAGPGTDCAGTATKDYLPERWKYVAVGECERLGGTLEQRSRAR</sequence>
<dbReference type="OrthoDB" id="9808309at2"/>
<gene>
    <name evidence="1" type="ORF">DXH95_13750</name>
</gene>
<proteinExistence type="predicted"/>
<dbReference type="InterPro" id="IPR018740">
    <property type="entry name" value="DUF2282_membr"/>
</dbReference>
<keyword evidence="2" id="KW-1185">Reference proteome</keyword>
<dbReference type="Pfam" id="PF10048">
    <property type="entry name" value="DUF2282"/>
    <property type="match status" value="1"/>
</dbReference>
<comment type="caution">
    <text evidence="1">The sequence shown here is derived from an EMBL/GenBank/DDBJ whole genome shotgun (WGS) entry which is preliminary data.</text>
</comment>